<proteinExistence type="predicted"/>
<accession>A0ACB7RWU2</accession>
<comment type="caution">
    <text evidence="1">The sequence shown here is derived from an EMBL/GenBank/DDBJ whole genome shotgun (WGS) entry which is preliminary data.</text>
</comment>
<evidence type="ECO:0000313" key="2">
    <source>
        <dbReference type="Proteomes" id="UP000821845"/>
    </source>
</evidence>
<protein>
    <submittedName>
        <fullName evidence="1">Uncharacterized protein</fullName>
    </submittedName>
</protein>
<dbReference type="EMBL" id="CM023487">
    <property type="protein sequence ID" value="KAH6926933.1"/>
    <property type="molecule type" value="Genomic_DNA"/>
</dbReference>
<sequence length="220" mass="23520">MQPRHVWNCAATHSFHSPSNATGDDSRFADCMPAGRQRDAGLSVCSWMIMVDDVHLGVSMTSTCVSRASTRTVTGVLTSPLGASPLRCTGPSASRNHSEKTNPALPLTAVEEGRRISKMSRCNSSTTVHIFGGRPCLPRSPSPSVCIVSGTEPRSPSATACILSEPFKIASPSVCIAKLEPRTQSFCVASIEHSPSPTTFYLVNESRGNLPSRRVCVRMS</sequence>
<reference evidence="1" key="1">
    <citation type="submission" date="2020-05" db="EMBL/GenBank/DDBJ databases">
        <title>Large-scale comparative analyses of tick genomes elucidate their genetic diversity and vector capacities.</title>
        <authorList>
            <person name="Jia N."/>
            <person name="Wang J."/>
            <person name="Shi W."/>
            <person name="Du L."/>
            <person name="Sun Y."/>
            <person name="Zhan W."/>
            <person name="Jiang J."/>
            <person name="Wang Q."/>
            <person name="Zhang B."/>
            <person name="Ji P."/>
            <person name="Sakyi L.B."/>
            <person name="Cui X."/>
            <person name="Yuan T."/>
            <person name="Jiang B."/>
            <person name="Yang W."/>
            <person name="Lam T.T.-Y."/>
            <person name="Chang Q."/>
            <person name="Ding S."/>
            <person name="Wang X."/>
            <person name="Zhu J."/>
            <person name="Ruan X."/>
            <person name="Zhao L."/>
            <person name="Wei J."/>
            <person name="Que T."/>
            <person name="Du C."/>
            <person name="Cheng J."/>
            <person name="Dai P."/>
            <person name="Han X."/>
            <person name="Huang E."/>
            <person name="Gao Y."/>
            <person name="Liu J."/>
            <person name="Shao H."/>
            <person name="Ye R."/>
            <person name="Li L."/>
            <person name="Wei W."/>
            <person name="Wang X."/>
            <person name="Wang C."/>
            <person name="Yang T."/>
            <person name="Huo Q."/>
            <person name="Li W."/>
            <person name="Guo W."/>
            <person name="Chen H."/>
            <person name="Zhou L."/>
            <person name="Ni X."/>
            <person name="Tian J."/>
            <person name="Zhou Y."/>
            <person name="Sheng Y."/>
            <person name="Liu T."/>
            <person name="Pan Y."/>
            <person name="Xia L."/>
            <person name="Li J."/>
            <person name="Zhao F."/>
            <person name="Cao W."/>
        </authorList>
    </citation>
    <scope>NUCLEOTIDE SEQUENCE</scope>
    <source>
        <strain evidence="1">Hyas-2018</strain>
    </source>
</reference>
<dbReference type="Proteomes" id="UP000821845">
    <property type="component" value="Chromosome 7"/>
</dbReference>
<evidence type="ECO:0000313" key="1">
    <source>
        <dbReference type="EMBL" id="KAH6926933.1"/>
    </source>
</evidence>
<gene>
    <name evidence="1" type="ORF">HPB50_023882</name>
</gene>
<name>A0ACB7RWU2_HYAAI</name>
<keyword evidence="2" id="KW-1185">Reference proteome</keyword>
<organism evidence="1 2">
    <name type="scientific">Hyalomma asiaticum</name>
    <name type="common">Tick</name>
    <dbReference type="NCBI Taxonomy" id="266040"/>
    <lineage>
        <taxon>Eukaryota</taxon>
        <taxon>Metazoa</taxon>
        <taxon>Ecdysozoa</taxon>
        <taxon>Arthropoda</taxon>
        <taxon>Chelicerata</taxon>
        <taxon>Arachnida</taxon>
        <taxon>Acari</taxon>
        <taxon>Parasitiformes</taxon>
        <taxon>Ixodida</taxon>
        <taxon>Ixodoidea</taxon>
        <taxon>Ixodidae</taxon>
        <taxon>Hyalomminae</taxon>
        <taxon>Hyalomma</taxon>
    </lineage>
</organism>